<dbReference type="Gene3D" id="3.90.1720.10">
    <property type="entry name" value="endopeptidase domain like (from Nostoc punctiforme)"/>
    <property type="match status" value="1"/>
</dbReference>
<proteinExistence type="inferred from homology"/>
<comment type="caution">
    <text evidence="7">The sequence shown here is derived from an EMBL/GenBank/DDBJ whole genome shotgun (WGS) entry which is preliminary data.</text>
</comment>
<sequence length="315" mass="32596">MRRNMIAKFGHPAAGAASGQKSVLFVAYASSVAHCTFLGSNLRRLIAVIAMSPNALIPSHRKPRRPSASSRALRAGVTGGFLTLAVTGATVPANAAEKPVSETQEMPTITTALATSAARSADTAEQVAFNYERQALQDSAFSHAAKAAEKHKAEAVKKAKAAAKKKAEEARKAKEAAEARASRSSERSTLSAPASTATGSSATLVAFLKAQLGKAYVLGSSGPSSYDCSGLTQAAFNQIGIDLPRVSQDQSTTGTQVGLDNLQVGDILYWGSAGSAYHVGVYVGGGKFIGAQNPSTGIVERPLDYDMPTGAVRVL</sequence>
<dbReference type="InterPro" id="IPR051202">
    <property type="entry name" value="Peptidase_C40"/>
</dbReference>
<keyword evidence="8" id="KW-1185">Reference proteome</keyword>
<keyword evidence="3 7" id="KW-0378">Hydrolase</keyword>
<name>A0ABX3XZ71_STRPT</name>
<dbReference type="SUPFAM" id="SSF54001">
    <property type="entry name" value="Cysteine proteinases"/>
    <property type="match status" value="1"/>
</dbReference>
<evidence type="ECO:0000256" key="1">
    <source>
        <dbReference type="ARBA" id="ARBA00007074"/>
    </source>
</evidence>
<dbReference type="PANTHER" id="PTHR47053">
    <property type="entry name" value="MUREIN DD-ENDOPEPTIDASE MEPH-RELATED"/>
    <property type="match status" value="1"/>
</dbReference>
<evidence type="ECO:0000313" key="8">
    <source>
        <dbReference type="Proteomes" id="UP000194225"/>
    </source>
</evidence>
<dbReference type="GO" id="GO:0016787">
    <property type="term" value="F:hydrolase activity"/>
    <property type="evidence" value="ECO:0007669"/>
    <property type="project" value="UniProtKB-KW"/>
</dbReference>
<keyword evidence="2" id="KW-0645">Protease</keyword>
<organism evidence="7 8">
    <name type="scientific">Streptomyces platensis</name>
    <dbReference type="NCBI Taxonomy" id="58346"/>
    <lineage>
        <taxon>Bacteria</taxon>
        <taxon>Bacillati</taxon>
        <taxon>Actinomycetota</taxon>
        <taxon>Actinomycetes</taxon>
        <taxon>Kitasatosporales</taxon>
        <taxon>Streptomycetaceae</taxon>
        <taxon>Streptomyces</taxon>
    </lineage>
</organism>
<keyword evidence="4" id="KW-0788">Thiol protease</keyword>
<feature type="compositionally biased region" description="Basic and acidic residues" evidence="5">
    <location>
        <begin position="165"/>
        <end position="186"/>
    </location>
</feature>
<comment type="similarity">
    <text evidence="1">Belongs to the peptidase C40 family.</text>
</comment>
<reference evidence="7 8" key="1">
    <citation type="submission" date="2016-09" db="EMBL/GenBank/DDBJ databases">
        <title>Streptomyces platensis DSM40041, a candidate organism with high potential of specific P450 cytochromes.</title>
        <authorList>
            <person name="Grumaz C."/>
            <person name="Vainshtein Y."/>
            <person name="Kirstahler P."/>
            <person name="Sohn K."/>
        </authorList>
    </citation>
    <scope>NUCLEOTIDE SEQUENCE [LARGE SCALE GENOMIC DNA]</scope>
    <source>
        <strain evidence="7 8">DSM 40041</strain>
    </source>
</reference>
<evidence type="ECO:0000259" key="6">
    <source>
        <dbReference type="PROSITE" id="PS51935"/>
    </source>
</evidence>
<feature type="domain" description="NlpC/P60" evidence="6">
    <location>
        <begin position="198"/>
        <end position="315"/>
    </location>
</feature>
<dbReference type="PANTHER" id="PTHR47053:SF1">
    <property type="entry name" value="MUREIN DD-ENDOPEPTIDASE MEPH-RELATED"/>
    <property type="match status" value="1"/>
</dbReference>
<dbReference type="Pfam" id="PF00877">
    <property type="entry name" value="NLPC_P60"/>
    <property type="match status" value="1"/>
</dbReference>
<evidence type="ECO:0000256" key="3">
    <source>
        <dbReference type="ARBA" id="ARBA00022801"/>
    </source>
</evidence>
<evidence type="ECO:0000313" key="7">
    <source>
        <dbReference type="EMBL" id="OSY46028.1"/>
    </source>
</evidence>
<accession>A0ABX3XZ71</accession>
<evidence type="ECO:0000256" key="2">
    <source>
        <dbReference type="ARBA" id="ARBA00022670"/>
    </source>
</evidence>
<evidence type="ECO:0000256" key="4">
    <source>
        <dbReference type="ARBA" id="ARBA00022807"/>
    </source>
</evidence>
<feature type="region of interest" description="Disordered" evidence="5">
    <location>
        <begin position="152"/>
        <end position="195"/>
    </location>
</feature>
<dbReference type="EMBL" id="MIGA01000013">
    <property type="protein sequence ID" value="OSY46028.1"/>
    <property type="molecule type" value="Genomic_DNA"/>
</dbReference>
<evidence type="ECO:0000256" key="5">
    <source>
        <dbReference type="SAM" id="MobiDB-lite"/>
    </source>
</evidence>
<dbReference type="InterPro" id="IPR000064">
    <property type="entry name" value="NLP_P60_dom"/>
</dbReference>
<dbReference type="Proteomes" id="UP000194225">
    <property type="component" value="Unassembled WGS sequence"/>
</dbReference>
<dbReference type="EC" id="3.4.-.-" evidence="7"/>
<gene>
    <name evidence="7" type="ORF">BG653_02526</name>
</gene>
<dbReference type="InterPro" id="IPR038765">
    <property type="entry name" value="Papain-like_cys_pep_sf"/>
</dbReference>
<dbReference type="PROSITE" id="PS51935">
    <property type="entry name" value="NLPC_P60"/>
    <property type="match status" value="1"/>
</dbReference>
<protein>
    <submittedName>
        <fullName evidence="7">Endopeptidase</fullName>
        <ecNumber evidence="7">3.4.-.-</ecNumber>
    </submittedName>
</protein>